<feature type="region of interest" description="Disordered" evidence="5">
    <location>
        <begin position="45"/>
        <end position="139"/>
    </location>
</feature>
<proteinExistence type="inferred from homology"/>
<evidence type="ECO:0000256" key="1">
    <source>
        <dbReference type="ARBA" id="ARBA00005641"/>
    </source>
</evidence>
<evidence type="ECO:0000313" key="9">
    <source>
        <dbReference type="Proteomes" id="UP000078113"/>
    </source>
</evidence>
<feature type="compositionally biased region" description="Basic residues" evidence="5">
    <location>
        <begin position="84"/>
        <end position="99"/>
    </location>
</feature>
<evidence type="ECO:0000256" key="2">
    <source>
        <dbReference type="ARBA" id="ARBA00022801"/>
    </source>
</evidence>
<feature type="compositionally biased region" description="Low complexity" evidence="5">
    <location>
        <begin position="114"/>
        <end position="138"/>
    </location>
</feature>
<evidence type="ECO:0000256" key="6">
    <source>
        <dbReference type="SAM" id="SignalP"/>
    </source>
</evidence>
<dbReference type="GO" id="GO:0008422">
    <property type="term" value="F:beta-glucosidase activity"/>
    <property type="evidence" value="ECO:0007669"/>
    <property type="project" value="TreeGrafter"/>
</dbReference>
<dbReference type="PANTHER" id="PTHR31297:SF42">
    <property type="entry name" value="GLYCOSIDE HYDROLASE FAMILY 5 DOMAIN-CONTAINING PROTEIN"/>
    <property type="match status" value="1"/>
</dbReference>
<evidence type="ECO:0000256" key="4">
    <source>
        <dbReference type="RuleBase" id="RU361153"/>
    </source>
</evidence>
<feature type="domain" description="Glycoside hydrolase family 5" evidence="7">
    <location>
        <begin position="233"/>
        <end position="383"/>
    </location>
</feature>
<dbReference type="Proteomes" id="UP000078113">
    <property type="component" value="Unassembled WGS sequence"/>
</dbReference>
<feature type="chain" id="PRO_5036495920" description="Glycoside hydrolase family 5 domain-containing protein" evidence="6">
    <location>
        <begin position="23"/>
        <end position="567"/>
    </location>
</feature>
<dbReference type="GO" id="GO:0009986">
    <property type="term" value="C:cell surface"/>
    <property type="evidence" value="ECO:0007669"/>
    <property type="project" value="TreeGrafter"/>
</dbReference>
<reference evidence="8" key="2">
    <citation type="journal article" date="2019" name="IMA Fungus">
        <title>Genome sequencing and comparison of five Tilletia species to identify candidate genes for the detection of regulated species infecting wheat.</title>
        <authorList>
            <person name="Nguyen H.D.T."/>
            <person name="Sultana T."/>
            <person name="Kesanakurti P."/>
            <person name="Hambleton S."/>
        </authorList>
    </citation>
    <scope>NUCLEOTIDE SEQUENCE</scope>
    <source>
        <strain evidence="8">DAOMC 236422</strain>
    </source>
</reference>
<gene>
    <name evidence="8" type="ORF">A4X09_0g1474</name>
</gene>
<protein>
    <recommendedName>
        <fullName evidence="7">Glycoside hydrolase family 5 domain-containing protein</fullName>
    </recommendedName>
</protein>
<evidence type="ECO:0000256" key="3">
    <source>
        <dbReference type="ARBA" id="ARBA00023295"/>
    </source>
</evidence>
<dbReference type="InterPro" id="IPR001547">
    <property type="entry name" value="Glyco_hydro_5"/>
</dbReference>
<organism evidence="8 9">
    <name type="scientific">Tilletia walkeri</name>
    <dbReference type="NCBI Taxonomy" id="117179"/>
    <lineage>
        <taxon>Eukaryota</taxon>
        <taxon>Fungi</taxon>
        <taxon>Dikarya</taxon>
        <taxon>Basidiomycota</taxon>
        <taxon>Ustilaginomycotina</taxon>
        <taxon>Exobasidiomycetes</taxon>
        <taxon>Tilletiales</taxon>
        <taxon>Tilletiaceae</taxon>
        <taxon>Tilletia</taxon>
    </lineage>
</organism>
<dbReference type="SUPFAM" id="SSF51445">
    <property type="entry name" value="(Trans)glycosidases"/>
    <property type="match status" value="1"/>
</dbReference>
<sequence length="567" mass="64128">MRVFTNFVSLVALASSLTLTAASIGSQGSLSGSHHPNAGLEIRKHHHHHHTTTKHHHRAPSEPTGRKHKGHKKPDANDHEDQPKKKKHHSTTKKHHHHPTSTAVKPITTHKTKPATTSTKTKKAATTTTKPTAKATSHPQATHKYGLLYSDKVRGVSEYSTPFTRRLGNWLVVENWMDKRLDTALNAVAVHAPASVVKKTKGKPIVDEYSIGLYADREQATALLKEHFDTWMTEKDWKRIAKYGLNSVRIPFPHYAFPDCIEEGAPYLPLNRLQKLKEGVLMAKKYGIKVWISLHTLPGSQNGYDSSGRIGDPQWATNEEYATLSTRAFNHLVKIFSQEPYASAILAIEPANEPTAAQDPNILATLKKYYPLAYDMIKKSNTVSRIEPVSTPVRFAAHDGWKGMGYWSKPEPFFDESARSQMFLGMHPYYIFGDVVQAMTDSQRIAKACTFGEKIANYSSVYTIVSSECGINAPKGDNGWGRDMHQADHMQFDDPDLDYPFSDEYMRFLALNFRAQQQAYERGAGWMIWSWKHFQHRDWSYKSGVRYGWLPRTPAELDQQPFGKLCP</sequence>
<dbReference type="GO" id="GO:0005576">
    <property type="term" value="C:extracellular region"/>
    <property type="evidence" value="ECO:0007669"/>
    <property type="project" value="TreeGrafter"/>
</dbReference>
<reference evidence="8" key="1">
    <citation type="submission" date="2016-04" db="EMBL/GenBank/DDBJ databases">
        <authorList>
            <person name="Nguyen H.D."/>
            <person name="Samba Siva P."/>
            <person name="Cullis J."/>
            <person name="Levesque C.A."/>
            <person name="Hambleton S."/>
        </authorList>
    </citation>
    <scope>NUCLEOTIDE SEQUENCE</scope>
    <source>
        <strain evidence="8">DAOMC 236422</strain>
    </source>
</reference>
<evidence type="ECO:0000256" key="5">
    <source>
        <dbReference type="SAM" id="MobiDB-lite"/>
    </source>
</evidence>
<feature type="compositionally biased region" description="Basic residues" evidence="5">
    <location>
        <begin position="45"/>
        <end position="58"/>
    </location>
</feature>
<dbReference type="Pfam" id="PF00150">
    <property type="entry name" value="Cellulase"/>
    <property type="match status" value="1"/>
</dbReference>
<feature type="signal peptide" evidence="6">
    <location>
        <begin position="1"/>
        <end position="22"/>
    </location>
</feature>
<evidence type="ECO:0000259" key="7">
    <source>
        <dbReference type="Pfam" id="PF00150"/>
    </source>
</evidence>
<keyword evidence="3 4" id="KW-0326">Glycosidase</keyword>
<dbReference type="PANTHER" id="PTHR31297">
    <property type="entry name" value="GLUCAN ENDO-1,6-BETA-GLUCOSIDASE B"/>
    <property type="match status" value="1"/>
</dbReference>
<dbReference type="InterPro" id="IPR017853">
    <property type="entry name" value="GH"/>
</dbReference>
<name>A0A8X7NCQ0_9BASI</name>
<comment type="similarity">
    <text evidence="1 4">Belongs to the glycosyl hydrolase 5 (cellulase A) family.</text>
</comment>
<feature type="compositionally biased region" description="Basic and acidic residues" evidence="5">
    <location>
        <begin position="73"/>
        <end position="83"/>
    </location>
</feature>
<keyword evidence="2 4" id="KW-0378">Hydrolase</keyword>
<keyword evidence="6" id="KW-0732">Signal</keyword>
<keyword evidence="9" id="KW-1185">Reference proteome</keyword>
<dbReference type="InterPro" id="IPR050386">
    <property type="entry name" value="Glycosyl_hydrolase_5"/>
</dbReference>
<dbReference type="Gene3D" id="3.20.20.80">
    <property type="entry name" value="Glycosidases"/>
    <property type="match status" value="1"/>
</dbReference>
<dbReference type="EMBL" id="LWDG02000035">
    <property type="protein sequence ID" value="KAE8270844.1"/>
    <property type="molecule type" value="Genomic_DNA"/>
</dbReference>
<dbReference type="GO" id="GO:0009251">
    <property type="term" value="P:glucan catabolic process"/>
    <property type="evidence" value="ECO:0007669"/>
    <property type="project" value="TreeGrafter"/>
</dbReference>
<comment type="caution">
    <text evidence="8">The sequence shown here is derived from an EMBL/GenBank/DDBJ whole genome shotgun (WGS) entry which is preliminary data.</text>
</comment>
<accession>A0A8X7NCQ0</accession>
<dbReference type="AlphaFoldDB" id="A0A8X7NCQ0"/>
<evidence type="ECO:0000313" key="8">
    <source>
        <dbReference type="EMBL" id="KAE8270844.1"/>
    </source>
</evidence>